<dbReference type="GO" id="GO:0045504">
    <property type="term" value="F:dynein heavy chain binding"/>
    <property type="evidence" value="ECO:0007669"/>
    <property type="project" value="TreeGrafter"/>
</dbReference>
<evidence type="ECO:0000256" key="1">
    <source>
        <dbReference type="ARBA" id="ARBA00023017"/>
    </source>
</evidence>
<dbReference type="GO" id="GO:0005930">
    <property type="term" value="C:axoneme"/>
    <property type="evidence" value="ECO:0007669"/>
    <property type="project" value="TreeGrafter"/>
</dbReference>
<gene>
    <name evidence="6" type="ORF">HINF_LOCUS11398</name>
    <name evidence="7" type="ORF">HINF_LOCUS40341</name>
</gene>
<dbReference type="Proteomes" id="UP001642409">
    <property type="component" value="Unassembled WGS sequence"/>
</dbReference>
<evidence type="ECO:0000313" key="8">
    <source>
        <dbReference type="Proteomes" id="UP001642409"/>
    </source>
</evidence>
<evidence type="ECO:0000256" key="3">
    <source>
        <dbReference type="ARBA" id="ARBA00023175"/>
    </source>
</evidence>
<reference evidence="7 8" key="2">
    <citation type="submission" date="2024-07" db="EMBL/GenBank/DDBJ databases">
        <authorList>
            <person name="Akdeniz Z."/>
        </authorList>
    </citation>
    <scope>NUCLEOTIDE SEQUENCE [LARGE SCALE GENOMIC DNA]</scope>
</reference>
<dbReference type="EMBL" id="CATOUU010000295">
    <property type="protein sequence ID" value="CAI9923753.1"/>
    <property type="molecule type" value="Genomic_DNA"/>
</dbReference>
<comment type="caution">
    <text evidence="6">The sequence shown here is derived from an EMBL/GenBank/DDBJ whole genome shotgun (WGS) entry which is preliminary data.</text>
</comment>
<dbReference type="AlphaFoldDB" id="A0AA86NQ37"/>
<name>A0AA86NQ37_9EUKA</name>
<accession>A0AA86NQ37</accession>
<sequence length="219" mass="25742">MRQNFLRYDPPLPYEDAEDRLKKAKSALTSANAAMEDMLNAILPPIVSEQGVQFVSKEISDQLQILQLSQQLQSQMQARQARTFGICPIRLNIYRELFDELVRQISLDCIERGILLKRVLNNVYNQIQQTQVLYESGVRYSNLKLQLKENQFEIKKINDLEAENLQLKRELNDIKFKMEGVEKNLQEKREKEKKRSDDETAFLQKHVEQLKNQLKGFIQ</sequence>
<dbReference type="EMBL" id="CAXDID020000159">
    <property type="protein sequence ID" value="CAL6043991.1"/>
    <property type="molecule type" value="Genomic_DNA"/>
</dbReference>
<dbReference type="InterPro" id="IPR019347">
    <property type="entry name" value="Axonemal_dynein_light_chain"/>
</dbReference>
<keyword evidence="8" id="KW-1185">Reference proteome</keyword>
<comment type="similarity">
    <text evidence="4">Belongs to the inner dynein arm light chain family.</text>
</comment>
<organism evidence="6">
    <name type="scientific">Hexamita inflata</name>
    <dbReference type="NCBI Taxonomy" id="28002"/>
    <lineage>
        <taxon>Eukaryota</taxon>
        <taxon>Metamonada</taxon>
        <taxon>Diplomonadida</taxon>
        <taxon>Hexamitidae</taxon>
        <taxon>Hexamitinae</taxon>
        <taxon>Hexamita</taxon>
    </lineage>
</organism>
<dbReference type="PANTHER" id="PTHR13183:SF0">
    <property type="entry name" value="AXONEMAL DYNEIN LIGHT INTERMEDIATE POLYPEPTIDE 1"/>
    <property type="match status" value="1"/>
</dbReference>
<keyword evidence="1" id="KW-0243">Dynein</keyword>
<proteinExistence type="inferred from homology"/>
<protein>
    <submittedName>
        <fullName evidence="6">Axonemal dynein light chain</fullName>
    </submittedName>
    <submittedName>
        <fullName evidence="7">Axonemal_dynein light chain</fullName>
    </submittedName>
</protein>
<keyword evidence="3" id="KW-0505">Motor protein</keyword>
<feature type="coiled-coil region" evidence="5">
    <location>
        <begin position="14"/>
        <end position="41"/>
    </location>
</feature>
<feature type="coiled-coil region" evidence="5">
    <location>
        <begin position="143"/>
        <end position="213"/>
    </location>
</feature>
<evidence type="ECO:0000256" key="2">
    <source>
        <dbReference type="ARBA" id="ARBA00023054"/>
    </source>
</evidence>
<dbReference type="GO" id="GO:0030286">
    <property type="term" value="C:dynein complex"/>
    <property type="evidence" value="ECO:0007669"/>
    <property type="project" value="UniProtKB-KW"/>
</dbReference>
<evidence type="ECO:0000256" key="4">
    <source>
        <dbReference type="ARBA" id="ARBA00038114"/>
    </source>
</evidence>
<evidence type="ECO:0000313" key="7">
    <source>
        <dbReference type="EMBL" id="CAL6043991.1"/>
    </source>
</evidence>
<evidence type="ECO:0000313" key="6">
    <source>
        <dbReference type="EMBL" id="CAI9923753.1"/>
    </source>
</evidence>
<dbReference type="Pfam" id="PF10211">
    <property type="entry name" value="Ax_dynein_light"/>
    <property type="match status" value="1"/>
</dbReference>
<keyword evidence="2 5" id="KW-0175">Coiled coil</keyword>
<evidence type="ECO:0000256" key="5">
    <source>
        <dbReference type="SAM" id="Coils"/>
    </source>
</evidence>
<dbReference type="PANTHER" id="PTHR13183">
    <property type="entry name" value="AXONEMAL INNER ARM DYNEIN LIGHT CHAIN 28"/>
    <property type="match status" value="1"/>
</dbReference>
<reference evidence="6" key="1">
    <citation type="submission" date="2023-06" db="EMBL/GenBank/DDBJ databases">
        <authorList>
            <person name="Kurt Z."/>
        </authorList>
    </citation>
    <scope>NUCLEOTIDE SEQUENCE</scope>
</reference>